<evidence type="ECO:0000256" key="1">
    <source>
        <dbReference type="ARBA" id="ARBA00093634"/>
    </source>
</evidence>
<dbReference type="PANTHER" id="PTHR31996">
    <property type="entry name" value="COILED-COIL DOMAIN-CONTAINING PROTEIN 115"/>
    <property type="match status" value="1"/>
</dbReference>
<accession>A0AAY4ENX7</accession>
<gene>
    <name evidence="4" type="primary">CCDC115</name>
</gene>
<dbReference type="Pfam" id="PF21730">
    <property type="entry name" value="Vma22_CCDC115"/>
    <property type="match status" value="1"/>
</dbReference>
<dbReference type="GO" id="GO:0070072">
    <property type="term" value="P:vacuolar proton-transporting V-type ATPase complex assembly"/>
    <property type="evidence" value="ECO:0007669"/>
    <property type="project" value="InterPro"/>
</dbReference>
<keyword evidence="2" id="KW-0175">Coiled coil</keyword>
<reference evidence="4" key="2">
    <citation type="submission" date="2025-08" db="UniProtKB">
        <authorList>
            <consortium name="Ensembl"/>
        </authorList>
    </citation>
    <scope>IDENTIFICATION</scope>
</reference>
<evidence type="ECO:0000313" key="5">
    <source>
        <dbReference type="Proteomes" id="UP000694580"/>
    </source>
</evidence>
<dbReference type="GO" id="GO:0051082">
    <property type="term" value="F:unfolded protein binding"/>
    <property type="evidence" value="ECO:0007669"/>
    <property type="project" value="TreeGrafter"/>
</dbReference>
<keyword evidence="5" id="KW-1185">Reference proteome</keyword>
<name>A0AAY4ENX7_9TELE</name>
<feature type="compositionally biased region" description="Basic and acidic residues" evidence="3">
    <location>
        <begin position="117"/>
        <end position="128"/>
    </location>
</feature>
<feature type="region of interest" description="Disordered" evidence="3">
    <location>
        <begin position="104"/>
        <end position="134"/>
    </location>
</feature>
<reference evidence="4 5" key="1">
    <citation type="submission" date="2020-06" db="EMBL/GenBank/DDBJ databases">
        <authorList>
            <consortium name="Wellcome Sanger Institute Data Sharing"/>
        </authorList>
    </citation>
    <scope>NUCLEOTIDE SEQUENCE [LARGE SCALE GENOMIC DNA]</scope>
</reference>
<dbReference type="PANTHER" id="PTHR31996:SF2">
    <property type="entry name" value="COILED-COIL DOMAIN-CONTAINING PROTEIN 115"/>
    <property type="match status" value="1"/>
</dbReference>
<feature type="coiled-coil region" evidence="2">
    <location>
        <begin position="9"/>
        <end position="36"/>
    </location>
</feature>
<dbReference type="Ensembl" id="ENSDCDT00010069709.1">
    <property type="protein sequence ID" value="ENSDCDP00010058999.1"/>
    <property type="gene ID" value="ENSDCDG00010033063.1"/>
</dbReference>
<dbReference type="AlphaFoldDB" id="A0AAY4ENX7"/>
<organism evidence="4 5">
    <name type="scientific">Denticeps clupeoides</name>
    <name type="common">denticle herring</name>
    <dbReference type="NCBI Taxonomy" id="299321"/>
    <lineage>
        <taxon>Eukaryota</taxon>
        <taxon>Metazoa</taxon>
        <taxon>Chordata</taxon>
        <taxon>Craniata</taxon>
        <taxon>Vertebrata</taxon>
        <taxon>Euteleostomi</taxon>
        <taxon>Actinopterygii</taxon>
        <taxon>Neopterygii</taxon>
        <taxon>Teleostei</taxon>
        <taxon>Clupei</taxon>
        <taxon>Clupeiformes</taxon>
        <taxon>Denticipitoidei</taxon>
        <taxon>Denticipitidae</taxon>
        <taxon>Denticeps</taxon>
    </lineage>
</organism>
<reference evidence="4" key="3">
    <citation type="submission" date="2025-09" db="UniProtKB">
        <authorList>
            <consortium name="Ensembl"/>
        </authorList>
    </citation>
    <scope>IDENTIFICATION</scope>
</reference>
<evidence type="ECO:0000256" key="3">
    <source>
        <dbReference type="SAM" id="MobiDB-lite"/>
    </source>
</evidence>
<evidence type="ECO:0000256" key="2">
    <source>
        <dbReference type="SAM" id="Coils"/>
    </source>
</evidence>
<proteinExistence type="predicted"/>
<sequence length="229" mass="26788">MSPEMKDISLRLDAKLLQFMDQLEDLEEKREKINLLIEQGWFSMSKARYSMGHKQVSALQYASEMEPLVRIHTRKLDTGEAEFQTERRELGSDEVENIGAKEEGLRRRMNKSQNAAKENEEMTEEPKSTKTRHTQHQDPLKWFGILVPQNLKQAQTAFKQGEMDYLLLILSVLAFREQKCFPDRSREKSPLLGWLRSFTIFHLHLRHLADALIQSDLQRAFKLPSIPVH</sequence>
<evidence type="ECO:0000313" key="4">
    <source>
        <dbReference type="Ensembl" id="ENSDCDP00010058999.1"/>
    </source>
</evidence>
<dbReference type="Proteomes" id="UP000694580">
    <property type="component" value="Chromosome 10"/>
</dbReference>
<dbReference type="InterPro" id="IPR040357">
    <property type="entry name" value="Vma22/CCDC115"/>
</dbReference>
<protein>
    <recommendedName>
        <fullName evidence="1">Vacuolar ATPase assembly protein VMA22</fullName>
    </recommendedName>
</protein>
<dbReference type="GeneTree" id="ENSGT00390000012929"/>